<evidence type="ECO:0000256" key="14">
    <source>
        <dbReference type="PIRSR" id="PIRSR601508-3"/>
    </source>
</evidence>
<feature type="domain" description="Ionotropic glutamate receptor L-glutamate and glycine-binding" evidence="18">
    <location>
        <begin position="330"/>
        <end position="391"/>
    </location>
</feature>
<evidence type="ECO:0000256" key="4">
    <source>
        <dbReference type="ARBA" id="ARBA00022692"/>
    </source>
</evidence>
<keyword evidence="11" id="KW-0407">Ion channel</keyword>
<dbReference type="Gene3D" id="3.40.190.10">
    <property type="entry name" value="Periplasmic binding protein-like II"/>
    <property type="match status" value="2"/>
</dbReference>
<organism evidence="19 20">
    <name type="scientific">Pomacea canaliculata</name>
    <name type="common">Golden apple snail</name>
    <dbReference type="NCBI Taxonomy" id="400727"/>
    <lineage>
        <taxon>Eukaryota</taxon>
        <taxon>Metazoa</taxon>
        <taxon>Spiralia</taxon>
        <taxon>Lophotrochozoa</taxon>
        <taxon>Mollusca</taxon>
        <taxon>Gastropoda</taxon>
        <taxon>Caenogastropoda</taxon>
        <taxon>Architaenioglossa</taxon>
        <taxon>Ampullarioidea</taxon>
        <taxon>Ampullariidae</taxon>
        <taxon>Pomacea</taxon>
    </lineage>
</organism>
<feature type="binding site" evidence="12">
    <location>
        <position position="402"/>
    </location>
    <ligand>
        <name>L-glutamate</name>
        <dbReference type="ChEBI" id="CHEBI:29985"/>
    </ligand>
</feature>
<evidence type="ECO:0000256" key="16">
    <source>
        <dbReference type="SAM" id="Phobius"/>
    </source>
</evidence>
<dbReference type="GO" id="GO:0005886">
    <property type="term" value="C:plasma membrane"/>
    <property type="evidence" value="ECO:0007669"/>
    <property type="project" value="UniProtKB-SubCell"/>
</dbReference>
<proteinExistence type="predicted"/>
<comment type="caution">
    <text evidence="19">The sequence shown here is derived from an EMBL/GenBank/DDBJ whole genome shotgun (WGS) entry which is preliminary data.</text>
</comment>
<dbReference type="InterPro" id="IPR015683">
    <property type="entry name" value="Ionotropic_Glu_rcpt"/>
</dbReference>
<evidence type="ECO:0000256" key="1">
    <source>
        <dbReference type="ARBA" id="ARBA00004651"/>
    </source>
</evidence>
<evidence type="ECO:0000259" key="17">
    <source>
        <dbReference type="SMART" id="SM00079"/>
    </source>
</evidence>
<dbReference type="SUPFAM" id="SSF53850">
    <property type="entry name" value="Periplasmic binding protein-like II"/>
    <property type="match status" value="1"/>
</dbReference>
<evidence type="ECO:0000256" key="6">
    <source>
        <dbReference type="ARBA" id="ARBA00023065"/>
    </source>
</evidence>
<keyword evidence="6" id="KW-0406">Ion transport</keyword>
<protein>
    <recommendedName>
        <fullName evidence="21">Glutamate receptor</fullName>
    </recommendedName>
</protein>
<sequence>MANFQNCSIILTSLPCENIERLMSREHLHTPLLVVGEEVCSIEAHQSVVSWLPRDWTSGIVDIIVALQWTDILLIVDEHITPRQQVSLKSRLAAQHISSCTFSLCPADDYTISEAAAVIRTITSRSVFLLTSPETTHSLLSLFNLQEHVSGVHDNLQLRDELASEDFKWFVTSPGFDSLSLKLLSSASHNAVFLFPFNRDDRPAVEPEEDMNPCEFRFNFKELAVTHLIESLIRIYPGVNFTYKPPNLPLPYSALEHGKLLYGSSRDFTDYVPEGLALCSSSKLKNKTLVLEGTWTSTSGLRLYNDLAPQTQFRDFWNNNLRVGAVESIPFVRRVRDSNHVVYYEGFCIDLMDELADYYNFTYTIFEPPDKQFGTQDSNGTWNGMISMIVRGEIDLAIGPFSITAERKTVVDFTVPFMEDGGGILTKRATPGLDLMTMFRPFQWKLWLLCAVSIVITGVVLFVITRVHTLHATNDNSREPIGTLGECLLLVYGAMLKQNTPKHPSPASGRLVLGSWWVLTILIVSIYTASLAAMLTVTVQGKNIDCIEDLAYSDLTPFTQLGTSWHTFFNVRIGEEMIAHRMHTAQMVTSDDDAFPLVYTGQAAYITDVSTVDFMYKRDCKNLHVAKNIFSPSGLGIALPQNAHYKEPFDRVIRKLQEVGVLEVWKRRWWRTYSDSCTTESPVKPAKKLGLVNIGGLLILYIIMVALAALVLMLQRVFQASVRSGHAHCKPTIPRDRARHVPFEKKIQQLEGLQNGDDREKDKSEMKTEISDN</sequence>
<dbReference type="Pfam" id="PF10613">
    <property type="entry name" value="Lig_chan-Glu_bd"/>
    <property type="match status" value="1"/>
</dbReference>
<evidence type="ECO:0000256" key="11">
    <source>
        <dbReference type="ARBA" id="ARBA00023303"/>
    </source>
</evidence>
<keyword evidence="7 16" id="KW-0472">Membrane</keyword>
<feature type="site" description="Crucial to convey clamshell closure to channel opening" evidence="13">
    <location>
        <position position="544"/>
    </location>
</feature>
<evidence type="ECO:0000256" key="10">
    <source>
        <dbReference type="ARBA" id="ARBA00023286"/>
    </source>
</evidence>
<feature type="transmembrane region" description="Helical" evidence="16">
    <location>
        <begin position="446"/>
        <end position="467"/>
    </location>
</feature>
<keyword evidence="4 16" id="KW-0812">Transmembrane</keyword>
<feature type="binding site" evidence="12">
    <location>
        <position position="564"/>
    </location>
    <ligand>
        <name>L-glutamate</name>
        <dbReference type="ChEBI" id="CHEBI:29985"/>
    </ligand>
</feature>
<evidence type="ECO:0000256" key="5">
    <source>
        <dbReference type="ARBA" id="ARBA00022989"/>
    </source>
</evidence>
<keyword evidence="8" id="KW-0675">Receptor</keyword>
<keyword evidence="10" id="KW-1071">Ligand-gated ion channel</keyword>
<dbReference type="GO" id="GO:0015276">
    <property type="term" value="F:ligand-gated monoatomic ion channel activity"/>
    <property type="evidence" value="ECO:0007669"/>
    <property type="project" value="InterPro"/>
</dbReference>
<feature type="domain" description="Ionotropic glutamate receptor C-terminal" evidence="17">
    <location>
        <begin position="320"/>
        <end position="672"/>
    </location>
</feature>
<gene>
    <name evidence="19" type="ORF">C0Q70_00176</name>
</gene>
<evidence type="ECO:0008006" key="21">
    <source>
        <dbReference type="Google" id="ProtNLM"/>
    </source>
</evidence>
<dbReference type="Proteomes" id="UP000245119">
    <property type="component" value="Linkage Group LG1"/>
</dbReference>
<dbReference type="SMART" id="SM00079">
    <property type="entry name" value="PBPe"/>
    <property type="match status" value="1"/>
</dbReference>
<feature type="binding site" evidence="12">
    <location>
        <position position="407"/>
    </location>
    <ligand>
        <name>L-glutamate</name>
        <dbReference type="ChEBI" id="CHEBI:29985"/>
    </ligand>
</feature>
<dbReference type="AlphaFoldDB" id="A0A2T7PW08"/>
<evidence type="ECO:0000256" key="9">
    <source>
        <dbReference type="ARBA" id="ARBA00023180"/>
    </source>
</evidence>
<dbReference type="PANTHER" id="PTHR18966">
    <property type="entry name" value="IONOTROPIC GLUTAMATE RECEPTOR"/>
    <property type="match status" value="1"/>
</dbReference>
<dbReference type="FunFam" id="3.40.190.10:FF:000024">
    <property type="entry name" value="Glutamate receptor, ionotropic, delta 1"/>
    <property type="match status" value="1"/>
</dbReference>
<dbReference type="SMART" id="SM00918">
    <property type="entry name" value="Lig_chan-Glu_bd"/>
    <property type="match status" value="1"/>
</dbReference>
<feature type="region of interest" description="Disordered" evidence="15">
    <location>
        <begin position="752"/>
        <end position="773"/>
    </location>
</feature>
<keyword evidence="14" id="KW-1015">Disulfide bond</keyword>
<evidence type="ECO:0000259" key="18">
    <source>
        <dbReference type="SMART" id="SM00918"/>
    </source>
</evidence>
<dbReference type="OrthoDB" id="5984008at2759"/>
<dbReference type="PRINTS" id="PR00177">
    <property type="entry name" value="NMDARECEPTOR"/>
</dbReference>
<dbReference type="Pfam" id="PF00060">
    <property type="entry name" value="Lig_chan"/>
    <property type="match status" value="1"/>
</dbReference>
<dbReference type="EMBL" id="PZQS01000001">
    <property type="protein sequence ID" value="PVD37580.1"/>
    <property type="molecule type" value="Genomic_DNA"/>
</dbReference>
<feature type="disulfide bond" evidence="14">
    <location>
        <begin position="620"/>
        <end position="677"/>
    </location>
</feature>
<evidence type="ECO:0000256" key="2">
    <source>
        <dbReference type="ARBA" id="ARBA00022448"/>
    </source>
</evidence>
<dbReference type="GO" id="GO:0038023">
    <property type="term" value="F:signaling receptor activity"/>
    <property type="evidence" value="ECO:0007669"/>
    <property type="project" value="InterPro"/>
</dbReference>
<feature type="binding site" evidence="12">
    <location>
        <position position="608"/>
    </location>
    <ligand>
        <name>L-glutamate</name>
        <dbReference type="ChEBI" id="CHEBI:29985"/>
    </ligand>
</feature>
<name>A0A2T7PW08_POMCA</name>
<keyword evidence="20" id="KW-1185">Reference proteome</keyword>
<dbReference type="InterPro" id="IPR001320">
    <property type="entry name" value="Iontro_rcpt_C"/>
</dbReference>
<feature type="compositionally biased region" description="Basic and acidic residues" evidence="15">
    <location>
        <begin position="756"/>
        <end position="773"/>
    </location>
</feature>
<evidence type="ECO:0000256" key="15">
    <source>
        <dbReference type="SAM" id="MobiDB-lite"/>
    </source>
</evidence>
<comment type="subcellular location">
    <subcellularLocation>
        <location evidence="1">Cell membrane</location>
        <topology evidence="1">Multi-pass membrane protein</topology>
    </subcellularLocation>
</comment>
<dbReference type="InterPro" id="IPR019594">
    <property type="entry name" value="Glu/Gly-bd"/>
</dbReference>
<evidence type="ECO:0000256" key="8">
    <source>
        <dbReference type="ARBA" id="ARBA00023170"/>
    </source>
</evidence>
<feature type="transmembrane region" description="Helical" evidence="16">
    <location>
        <begin position="516"/>
        <end position="537"/>
    </location>
</feature>
<accession>A0A2T7PW08</accession>
<keyword evidence="9" id="KW-0325">Glycoprotein</keyword>
<keyword evidence="3" id="KW-1003">Cell membrane</keyword>
<evidence type="ECO:0000256" key="7">
    <source>
        <dbReference type="ARBA" id="ARBA00023136"/>
    </source>
</evidence>
<evidence type="ECO:0000256" key="13">
    <source>
        <dbReference type="PIRSR" id="PIRSR601508-2"/>
    </source>
</evidence>
<feature type="transmembrane region" description="Helical" evidence="16">
    <location>
        <begin position="691"/>
        <end position="714"/>
    </location>
</feature>
<dbReference type="InterPro" id="IPR001508">
    <property type="entry name" value="Iono_Glu_rcpt_met"/>
</dbReference>
<evidence type="ECO:0000256" key="12">
    <source>
        <dbReference type="PIRSR" id="PIRSR601508-1"/>
    </source>
</evidence>
<evidence type="ECO:0000313" key="19">
    <source>
        <dbReference type="EMBL" id="PVD37580.1"/>
    </source>
</evidence>
<feature type="site" description="Interaction with the cone snail toxin Con-ikot-ikot" evidence="13">
    <location>
        <position position="655"/>
    </location>
</feature>
<feature type="binding site" evidence="12">
    <location>
        <position position="400"/>
    </location>
    <ligand>
        <name>L-glutamate</name>
        <dbReference type="ChEBI" id="CHEBI:29985"/>
    </ligand>
</feature>
<reference evidence="19 20" key="1">
    <citation type="submission" date="2018-04" db="EMBL/GenBank/DDBJ databases">
        <title>The genome of golden apple snail Pomacea canaliculata provides insight into stress tolerance and invasive adaptation.</title>
        <authorList>
            <person name="Liu C."/>
            <person name="Liu B."/>
            <person name="Ren Y."/>
            <person name="Zhang Y."/>
            <person name="Wang H."/>
            <person name="Li S."/>
            <person name="Jiang F."/>
            <person name="Yin L."/>
            <person name="Zhang G."/>
            <person name="Qian W."/>
            <person name="Fan W."/>
        </authorList>
    </citation>
    <scope>NUCLEOTIDE SEQUENCE [LARGE SCALE GENOMIC DNA]</scope>
    <source>
        <strain evidence="19">SZHN2017</strain>
        <tissue evidence="19">Muscle</tissue>
    </source>
</reference>
<keyword evidence="5 16" id="KW-1133">Transmembrane helix</keyword>
<keyword evidence="2" id="KW-0813">Transport</keyword>
<dbReference type="Gene3D" id="1.10.287.70">
    <property type="match status" value="1"/>
</dbReference>
<evidence type="ECO:0000256" key="3">
    <source>
        <dbReference type="ARBA" id="ARBA00022475"/>
    </source>
</evidence>
<evidence type="ECO:0000313" key="20">
    <source>
        <dbReference type="Proteomes" id="UP000245119"/>
    </source>
</evidence>